<evidence type="ECO:0008006" key="2">
    <source>
        <dbReference type="Google" id="ProtNLM"/>
    </source>
</evidence>
<protein>
    <recommendedName>
        <fullName evidence="2">ParB/Sulfiredoxin domain-containing protein</fullName>
    </recommendedName>
</protein>
<organism evidence="1">
    <name type="scientific">Tenacibaculum sp. Pbs-1</name>
    <dbReference type="NCBI Taxonomy" id="3238748"/>
    <lineage>
        <taxon>Bacteria</taxon>
        <taxon>Pseudomonadati</taxon>
        <taxon>Bacteroidota</taxon>
        <taxon>Flavobacteriia</taxon>
        <taxon>Flavobacteriales</taxon>
        <taxon>Flavobacteriaceae</taxon>
        <taxon>Tenacibaculum</taxon>
    </lineage>
</organism>
<sequence length="472" mass="55339">MNKQVRIQKIQEVINNNKDRTDLLNHEILWEGQLKSKKVYNIPLSYLIYNKYNGRILSRTKSLEKQKQYIDVETEAGRNLIEKLLWDSKIERNKKTEQSIRDIGQQKVGIITKDGVIIDGNRRAMLLNRIDRTGYFKAIVLPVTLEENPIEIERLETTYQMGEDEKLRYNPIEKYLKAKQIFDKLTPKLTETEAINTIHKWMGEDINEIKKYLDTMAIMDEYLEYLDYDGIYTQLDSREDQFLSLTKWLNNFYGETSKKAFDGYSDSDVDELKSIAFDYLRFRNEYDGKEFRNLAEGNSDKHFFGDKDIWIGFSSKHNDIIQKLPQEPEIDFNSSNLEKHLNARDKLFFDSSKFNTNTSAFIENLNDHKYLVGYNKASDAPEKLLKRASQTFDAIKTNHTSFSKPEVQDMVKDFGNKIFSSLNQKSPSRVLSHIIELLEAIEIDNIPENEKKEIFEKSKLISKIGYDIKKSL</sequence>
<reference evidence="1" key="1">
    <citation type="submission" date="2024-08" db="EMBL/GenBank/DDBJ databases">
        <title>Whole genome sequence of Tenacibaculum sp. strain pbs-1 associated with black-spot shell disease in Akoya pearl oysters.</title>
        <authorList>
            <person name="Sakatoku A."/>
            <person name="Suzuki T."/>
            <person name="Hatano K."/>
            <person name="Seki M."/>
            <person name="Tanaka D."/>
            <person name="Nakamura S."/>
            <person name="Suzuki N."/>
            <person name="Isshiki T."/>
        </authorList>
    </citation>
    <scope>NUCLEOTIDE SEQUENCE</scope>
    <source>
        <strain evidence="1">Pbs-1</strain>
    </source>
</reference>
<dbReference type="AlphaFoldDB" id="A0AB33KZD7"/>
<gene>
    <name evidence="1" type="ORF">Pbs1_28480</name>
</gene>
<dbReference type="EMBL" id="AP035888">
    <property type="protein sequence ID" value="BFP69505.1"/>
    <property type="molecule type" value="Genomic_DNA"/>
</dbReference>
<accession>A0AB33KZD7</accession>
<name>A0AB33KZD7_9FLAO</name>
<proteinExistence type="predicted"/>
<evidence type="ECO:0000313" key="1">
    <source>
        <dbReference type="EMBL" id="BFP69505.1"/>
    </source>
</evidence>